<dbReference type="PANTHER" id="PTHR43520">
    <property type="entry name" value="ATP7, ISOFORM B"/>
    <property type="match status" value="1"/>
</dbReference>
<evidence type="ECO:0000256" key="1">
    <source>
        <dbReference type="ARBA" id="ARBA00004651"/>
    </source>
</evidence>
<dbReference type="Pfam" id="PF00122">
    <property type="entry name" value="E1-E2_ATPase"/>
    <property type="match status" value="1"/>
</dbReference>
<dbReference type="SUPFAM" id="SSF81653">
    <property type="entry name" value="Calcium ATPase, transduction domain A"/>
    <property type="match status" value="1"/>
</dbReference>
<evidence type="ECO:0000256" key="11">
    <source>
        <dbReference type="ARBA" id="ARBA00022967"/>
    </source>
</evidence>
<dbReference type="InterPro" id="IPR036412">
    <property type="entry name" value="HAD-like_sf"/>
</dbReference>
<evidence type="ECO:0000256" key="15">
    <source>
        <dbReference type="RuleBase" id="RU362081"/>
    </source>
</evidence>
<keyword evidence="4 15" id="KW-1003">Cell membrane</keyword>
<dbReference type="GO" id="GO:0043682">
    <property type="term" value="F:P-type divalent copper transporter activity"/>
    <property type="evidence" value="ECO:0007669"/>
    <property type="project" value="TreeGrafter"/>
</dbReference>
<dbReference type="PROSITE" id="PS00154">
    <property type="entry name" value="ATPASE_E1_E2"/>
    <property type="match status" value="1"/>
</dbReference>
<dbReference type="SUPFAM" id="SSF55008">
    <property type="entry name" value="HMA, heavy metal-associated domain"/>
    <property type="match status" value="1"/>
</dbReference>
<feature type="transmembrane region" description="Helical" evidence="15">
    <location>
        <begin position="366"/>
        <end position="388"/>
    </location>
</feature>
<dbReference type="InterPro" id="IPR023299">
    <property type="entry name" value="ATPase_P-typ_cyto_dom_N"/>
</dbReference>
<name>A0A4P7HMA9_9RHOB</name>
<evidence type="ECO:0000256" key="5">
    <source>
        <dbReference type="ARBA" id="ARBA00022553"/>
    </source>
</evidence>
<feature type="transmembrane region" description="Helical" evidence="15">
    <location>
        <begin position="688"/>
        <end position="704"/>
    </location>
</feature>
<evidence type="ECO:0000256" key="10">
    <source>
        <dbReference type="ARBA" id="ARBA00022842"/>
    </source>
</evidence>
<keyword evidence="13" id="KW-0406">Ion transport</keyword>
<sequence length="735" mass="76438">MADLSAAGHQPRLGACPACDAAPLAQRLADRAEAAHPARLVLSLPDAHCALCITSVEGALMAHPGVRAARVNLTLRRVTVEAPGLTAPDLIPVLARAGHQAHELDPDALAGATADRAGRDLLMRIGIAGFAMMNVMILSVAVWSGAEAATRDLFHWISGAIALPTVAFAGQPFFASAWTSIKARRLGMDVPISLALILASAISVFETTQSGHHAYFDAAVMLCFFLLIGRYLDHRTRAIARSAAAELTALEVPRAILISGMVEKPVAVADLRPGDLIRVRPGGRIPADGIIAQGRSEIDRALLTGETLPVPAGPGMALQAGEVNLTGPLDLRVTAAGQDSSLARLTALVEAAETARGRYTSLAERAAGAYSPVVHLLAFGSFLGWFWGTGDLRLAVNVAAAVLIITCPCALGLAVPAVVTSASGRLFRRGLLIKDGTALERLAEVDTVVFDKTGTLTLGQPLLLTRIPEDLRAPALALAQGSSHPLSRALAEGLEGTLPATVTDLREHPGQGVSAIWQGQALRLGRADWLGLDPQADSATLSSWLAVGDQPPLRLDFSDRLRPGAEACIARLRADGLRVILLSGDRAAPVAALAAELGIDDWRSGIDPTGKADAIARLSDAGARVLMVGDGLNDTAALARAHASISPASALDAARVASDMVLTGRTLAPVAEALVIARLATRRIRENFAISIGYNVIAVPIALLGMATPLLAALAMSVSSITVTLNALRLNGKAR</sequence>
<keyword evidence="6 15" id="KW-0812">Transmembrane</keyword>
<feature type="transmembrane region" description="Helical" evidence="15">
    <location>
        <begin position="186"/>
        <end position="205"/>
    </location>
</feature>
<dbReference type="InterPro" id="IPR001757">
    <property type="entry name" value="P_typ_ATPase"/>
</dbReference>
<evidence type="ECO:0000256" key="6">
    <source>
        <dbReference type="ARBA" id="ARBA00022692"/>
    </source>
</evidence>
<dbReference type="GO" id="GO:0005886">
    <property type="term" value="C:plasma membrane"/>
    <property type="evidence" value="ECO:0007669"/>
    <property type="project" value="UniProtKB-SubCell"/>
</dbReference>
<keyword evidence="10" id="KW-0460">Magnesium</keyword>
<evidence type="ECO:0000256" key="3">
    <source>
        <dbReference type="ARBA" id="ARBA00022448"/>
    </source>
</evidence>
<protein>
    <submittedName>
        <fullName evidence="17">Cadmium-translocating P-type ATPase</fullName>
    </submittedName>
</protein>
<evidence type="ECO:0000256" key="7">
    <source>
        <dbReference type="ARBA" id="ARBA00022723"/>
    </source>
</evidence>
<dbReference type="SUPFAM" id="SSF56784">
    <property type="entry name" value="HAD-like"/>
    <property type="match status" value="1"/>
</dbReference>
<feature type="transmembrane region" description="Helical" evidence="15">
    <location>
        <begin position="394"/>
        <end position="419"/>
    </location>
</feature>
<dbReference type="InterPro" id="IPR006121">
    <property type="entry name" value="HMA_dom"/>
</dbReference>
<organism evidence="17 18">
    <name type="scientific">Paracoccus liaowanqingii</name>
    <dbReference type="NCBI Taxonomy" id="2560053"/>
    <lineage>
        <taxon>Bacteria</taxon>
        <taxon>Pseudomonadati</taxon>
        <taxon>Pseudomonadota</taxon>
        <taxon>Alphaproteobacteria</taxon>
        <taxon>Rhodobacterales</taxon>
        <taxon>Paracoccaceae</taxon>
        <taxon>Paracoccus</taxon>
    </lineage>
</organism>
<dbReference type="NCBIfam" id="TIGR01511">
    <property type="entry name" value="ATPase-IB1_Cu"/>
    <property type="match status" value="1"/>
</dbReference>
<accession>A0A4P7HMA9</accession>
<dbReference type="InterPro" id="IPR008250">
    <property type="entry name" value="ATPase_P-typ_transduc_dom_A_sf"/>
</dbReference>
<dbReference type="InterPro" id="IPR023298">
    <property type="entry name" value="ATPase_P-typ_TM_dom_sf"/>
</dbReference>
<dbReference type="Pfam" id="PF00702">
    <property type="entry name" value="Hydrolase"/>
    <property type="match status" value="1"/>
</dbReference>
<dbReference type="NCBIfam" id="TIGR01525">
    <property type="entry name" value="ATPase-IB_hvy"/>
    <property type="match status" value="1"/>
</dbReference>
<dbReference type="NCBIfam" id="TIGR01512">
    <property type="entry name" value="ATPase-IB2_Cd"/>
    <property type="match status" value="1"/>
</dbReference>
<keyword evidence="14 15" id="KW-0472">Membrane</keyword>
<dbReference type="GO" id="GO:0005524">
    <property type="term" value="F:ATP binding"/>
    <property type="evidence" value="ECO:0007669"/>
    <property type="project" value="UniProtKB-UniRule"/>
</dbReference>
<feature type="transmembrane region" description="Helical" evidence="15">
    <location>
        <begin position="211"/>
        <end position="232"/>
    </location>
</feature>
<dbReference type="EMBL" id="CP038439">
    <property type="protein sequence ID" value="QBX34447.1"/>
    <property type="molecule type" value="Genomic_DNA"/>
</dbReference>
<reference evidence="18" key="1">
    <citation type="submission" date="2019-03" db="EMBL/GenBank/DDBJ databases">
        <authorList>
            <person name="Li J."/>
        </authorList>
    </citation>
    <scope>NUCLEOTIDE SEQUENCE [LARGE SCALE GENOMIC DNA]</scope>
    <source>
        <strain evidence="18">2251</strain>
    </source>
</reference>
<evidence type="ECO:0000256" key="9">
    <source>
        <dbReference type="ARBA" id="ARBA00022840"/>
    </source>
</evidence>
<dbReference type="Gene3D" id="3.40.50.1000">
    <property type="entry name" value="HAD superfamily/HAD-like"/>
    <property type="match status" value="1"/>
</dbReference>
<dbReference type="AlphaFoldDB" id="A0A4P7HMA9"/>
<dbReference type="InterPro" id="IPR023214">
    <property type="entry name" value="HAD_sf"/>
</dbReference>
<keyword evidence="3" id="KW-0813">Transport</keyword>
<dbReference type="CDD" id="cd00371">
    <property type="entry name" value="HMA"/>
    <property type="match status" value="1"/>
</dbReference>
<dbReference type="GO" id="GO:0016887">
    <property type="term" value="F:ATP hydrolysis activity"/>
    <property type="evidence" value="ECO:0007669"/>
    <property type="project" value="InterPro"/>
</dbReference>
<evidence type="ECO:0000256" key="4">
    <source>
        <dbReference type="ARBA" id="ARBA00022475"/>
    </source>
</evidence>
<dbReference type="Pfam" id="PF00403">
    <property type="entry name" value="HMA"/>
    <property type="match status" value="1"/>
</dbReference>
<evidence type="ECO:0000259" key="16">
    <source>
        <dbReference type="PROSITE" id="PS50846"/>
    </source>
</evidence>
<evidence type="ECO:0000313" key="18">
    <source>
        <dbReference type="Proteomes" id="UP000296374"/>
    </source>
</evidence>
<feature type="domain" description="HMA" evidence="16">
    <location>
        <begin position="38"/>
        <end position="102"/>
    </location>
</feature>
<evidence type="ECO:0000256" key="13">
    <source>
        <dbReference type="ARBA" id="ARBA00023065"/>
    </source>
</evidence>
<feature type="transmembrane region" description="Helical" evidence="15">
    <location>
        <begin position="121"/>
        <end position="141"/>
    </location>
</feature>
<keyword evidence="11" id="KW-1278">Translocase</keyword>
<dbReference type="PANTHER" id="PTHR43520:SF5">
    <property type="entry name" value="CATION-TRANSPORTING P-TYPE ATPASE-RELATED"/>
    <property type="match status" value="1"/>
</dbReference>
<dbReference type="RefSeq" id="WP_135312736.1">
    <property type="nucleotide sequence ID" value="NZ_CP038439.1"/>
</dbReference>
<dbReference type="SUPFAM" id="SSF81665">
    <property type="entry name" value="Calcium ATPase, transmembrane domain M"/>
    <property type="match status" value="1"/>
</dbReference>
<dbReference type="KEGG" id="plia:E4191_06770"/>
<keyword evidence="12 15" id="KW-1133">Transmembrane helix</keyword>
<dbReference type="Gene3D" id="3.30.70.100">
    <property type="match status" value="1"/>
</dbReference>
<dbReference type="InterPro" id="IPR027256">
    <property type="entry name" value="P-typ_ATPase_IB"/>
</dbReference>
<dbReference type="Gene3D" id="3.40.1110.10">
    <property type="entry name" value="Calcium-transporting ATPase, cytoplasmic domain N"/>
    <property type="match status" value="1"/>
</dbReference>
<keyword evidence="7 15" id="KW-0479">Metal-binding</keyword>
<evidence type="ECO:0000256" key="8">
    <source>
        <dbReference type="ARBA" id="ARBA00022741"/>
    </source>
</evidence>
<evidence type="ECO:0000256" key="12">
    <source>
        <dbReference type="ARBA" id="ARBA00022989"/>
    </source>
</evidence>
<dbReference type="NCBIfam" id="TIGR01494">
    <property type="entry name" value="ATPase_P-type"/>
    <property type="match status" value="1"/>
</dbReference>
<dbReference type="InterPro" id="IPR036163">
    <property type="entry name" value="HMA_dom_sf"/>
</dbReference>
<dbReference type="InterPro" id="IPR018303">
    <property type="entry name" value="ATPase_P-typ_P_site"/>
</dbReference>
<keyword evidence="5" id="KW-0597">Phosphoprotein</keyword>
<dbReference type="Proteomes" id="UP000296374">
    <property type="component" value="Chromosome"/>
</dbReference>
<dbReference type="Gene3D" id="2.70.150.10">
    <property type="entry name" value="Calcium-transporting ATPase, cytoplasmic transduction domain A"/>
    <property type="match status" value="1"/>
</dbReference>
<dbReference type="PROSITE" id="PS50846">
    <property type="entry name" value="HMA_2"/>
    <property type="match status" value="1"/>
</dbReference>
<feature type="transmembrane region" description="Helical" evidence="15">
    <location>
        <begin position="153"/>
        <end position="174"/>
    </location>
</feature>
<gene>
    <name evidence="17" type="primary">cadA</name>
    <name evidence="17" type="ORF">E4191_06770</name>
</gene>
<dbReference type="GO" id="GO:0005507">
    <property type="term" value="F:copper ion binding"/>
    <property type="evidence" value="ECO:0007669"/>
    <property type="project" value="TreeGrafter"/>
</dbReference>
<comment type="similarity">
    <text evidence="2 15">Belongs to the cation transport ATPase (P-type) (TC 3.A.3) family. Type IB subfamily.</text>
</comment>
<evidence type="ECO:0000256" key="2">
    <source>
        <dbReference type="ARBA" id="ARBA00006024"/>
    </source>
</evidence>
<evidence type="ECO:0000256" key="14">
    <source>
        <dbReference type="ARBA" id="ARBA00023136"/>
    </source>
</evidence>
<keyword evidence="8 15" id="KW-0547">Nucleotide-binding</keyword>
<dbReference type="GO" id="GO:0055070">
    <property type="term" value="P:copper ion homeostasis"/>
    <property type="evidence" value="ECO:0007669"/>
    <property type="project" value="TreeGrafter"/>
</dbReference>
<keyword evidence="9 15" id="KW-0067">ATP-binding</keyword>
<dbReference type="InterPro" id="IPR059000">
    <property type="entry name" value="ATPase_P-type_domA"/>
</dbReference>
<proteinExistence type="inferred from homology"/>
<dbReference type="PRINTS" id="PR00119">
    <property type="entry name" value="CATATPASE"/>
</dbReference>
<comment type="subcellular location">
    <subcellularLocation>
        <location evidence="1">Cell membrane</location>
        <topology evidence="1">Multi-pass membrane protein</topology>
    </subcellularLocation>
</comment>
<evidence type="ECO:0000313" key="17">
    <source>
        <dbReference type="EMBL" id="QBX34447.1"/>
    </source>
</evidence>